<dbReference type="AlphaFoldDB" id="A0A1B0FM63"/>
<protein>
    <recommendedName>
        <fullName evidence="5">Rho-GAP domain-containing protein</fullName>
    </recommendedName>
</protein>
<proteinExistence type="predicted"/>
<dbReference type="SUPFAM" id="SSF52833">
    <property type="entry name" value="Thioredoxin-like"/>
    <property type="match status" value="1"/>
</dbReference>
<evidence type="ECO:0000313" key="3">
    <source>
        <dbReference type="EnsemblMetazoa" id="GMOY004935-PA"/>
    </source>
</evidence>
<dbReference type="PhylomeDB" id="A0A1B0FM63"/>
<reference evidence="3" key="1">
    <citation type="submission" date="2020-05" db="UniProtKB">
        <authorList>
            <consortium name="EnsemblMetazoa"/>
        </authorList>
    </citation>
    <scope>IDENTIFICATION</scope>
    <source>
        <strain evidence="3">Yale</strain>
    </source>
</reference>
<dbReference type="Pfam" id="PF13409">
    <property type="entry name" value="GST_N_2"/>
    <property type="match status" value="1"/>
</dbReference>
<dbReference type="STRING" id="37546.A0A1B0FM63"/>
<dbReference type="InterPro" id="IPR036282">
    <property type="entry name" value="Glutathione-S-Trfase_C_sf"/>
</dbReference>
<dbReference type="GO" id="GO:0005096">
    <property type="term" value="F:GTPase activator activity"/>
    <property type="evidence" value="ECO:0007669"/>
    <property type="project" value="TreeGrafter"/>
</dbReference>
<dbReference type="Pfam" id="PF00043">
    <property type="entry name" value="GST_C"/>
    <property type="match status" value="1"/>
</dbReference>
<dbReference type="SUPFAM" id="SSF48350">
    <property type="entry name" value="GTPase activation domain, GAP"/>
    <property type="match status" value="1"/>
</dbReference>
<dbReference type="EMBL" id="CCAG010023908">
    <property type="status" value="NOT_ANNOTATED_CDS"/>
    <property type="molecule type" value="Genomic_DNA"/>
</dbReference>
<name>A0A1B0FM63_GLOMM</name>
<dbReference type="Gene3D" id="3.40.525.10">
    <property type="entry name" value="CRAL-TRIO lipid binding domain"/>
    <property type="match status" value="1"/>
</dbReference>
<accession>A0A1B0FM63</accession>
<dbReference type="Proteomes" id="UP000092444">
    <property type="component" value="Unassembled WGS sequence"/>
</dbReference>
<dbReference type="GO" id="GO:0007264">
    <property type="term" value="P:small GTPase-mediated signal transduction"/>
    <property type="evidence" value="ECO:0007669"/>
    <property type="project" value="TreeGrafter"/>
</dbReference>
<dbReference type="GO" id="GO:0005737">
    <property type="term" value="C:cytoplasm"/>
    <property type="evidence" value="ECO:0007669"/>
    <property type="project" value="TreeGrafter"/>
</dbReference>
<dbReference type="PROSITE" id="PS50404">
    <property type="entry name" value="GST_NTER"/>
    <property type="match status" value="1"/>
</dbReference>
<dbReference type="PANTHER" id="PTHR45808">
    <property type="entry name" value="RHO GTPASE-ACTIVATING PROTEIN 68F"/>
    <property type="match status" value="1"/>
</dbReference>
<dbReference type="CDD" id="cd00570">
    <property type="entry name" value="GST_N_family"/>
    <property type="match status" value="1"/>
</dbReference>
<dbReference type="SUPFAM" id="SSF47616">
    <property type="entry name" value="GST C-terminal domain-like"/>
    <property type="match status" value="1"/>
</dbReference>
<feature type="domain" description="GST N-terminal" evidence="2">
    <location>
        <begin position="19"/>
        <end position="100"/>
    </location>
</feature>
<dbReference type="PANTHER" id="PTHR45808:SF2">
    <property type="entry name" value="RHO GTPASE-ACTIVATING PROTEIN 68F"/>
    <property type="match status" value="1"/>
</dbReference>
<evidence type="ECO:0000259" key="2">
    <source>
        <dbReference type="PROSITE" id="PS50404"/>
    </source>
</evidence>
<dbReference type="InterPro" id="IPR004046">
    <property type="entry name" value="GST_C"/>
</dbReference>
<dbReference type="EnsemblMetazoa" id="GMOY004935-RA">
    <property type="protein sequence ID" value="GMOY004935-PA"/>
    <property type="gene ID" value="GMOY004935"/>
</dbReference>
<dbReference type="InterPro" id="IPR000198">
    <property type="entry name" value="RhoGAP_dom"/>
</dbReference>
<feature type="domain" description="Rho-GAP" evidence="1">
    <location>
        <begin position="631"/>
        <end position="819"/>
    </location>
</feature>
<dbReference type="Gene3D" id="3.40.30.10">
    <property type="entry name" value="Glutaredoxin"/>
    <property type="match status" value="1"/>
</dbReference>
<dbReference type="VEuPathDB" id="VectorBase:GMOY004935"/>
<dbReference type="Gene3D" id="1.10.555.10">
    <property type="entry name" value="Rho GTPase activation protein"/>
    <property type="match status" value="1"/>
</dbReference>
<evidence type="ECO:0000259" key="1">
    <source>
        <dbReference type="PROSITE" id="PS50238"/>
    </source>
</evidence>
<dbReference type="Pfam" id="PF00620">
    <property type="entry name" value="RhoGAP"/>
    <property type="match status" value="1"/>
</dbReference>
<evidence type="ECO:0008006" key="5">
    <source>
        <dbReference type="Google" id="ProtNLM"/>
    </source>
</evidence>
<dbReference type="InterPro" id="IPR004045">
    <property type="entry name" value="Glutathione_S-Trfase_N"/>
</dbReference>
<evidence type="ECO:0000313" key="4">
    <source>
        <dbReference type="Proteomes" id="UP000092444"/>
    </source>
</evidence>
<dbReference type="InterPro" id="IPR036249">
    <property type="entry name" value="Thioredoxin-like_sf"/>
</dbReference>
<dbReference type="Gene3D" id="1.20.1050.10">
    <property type="match status" value="1"/>
</dbReference>
<keyword evidence="4" id="KW-1185">Reference proteome</keyword>
<dbReference type="SMART" id="SM00324">
    <property type="entry name" value="RhoGAP"/>
    <property type="match status" value="1"/>
</dbReference>
<dbReference type="InterPro" id="IPR036865">
    <property type="entry name" value="CRAL-TRIO_dom_sf"/>
</dbReference>
<dbReference type="PROSITE" id="PS50238">
    <property type="entry name" value="RHOGAP"/>
    <property type="match status" value="1"/>
</dbReference>
<sequence length="831" mass="95811">MDEPASGVPQFKEPFFKDDVLILYMHPYNFYSQKILLLLYEKNIEFTPYVMDLLNGEQYSKWFLNLNPKADVPVLKDQSFAVTDSQHIINYIENKFCDGKNFLRNFFKEFYLLTKYPAIGIYNSLKPFKVNSLEFNKLQMFCNILAPLPIGALSLGSFIHDVDLKLVPKPPFTGPLRKGCLGNNEKVLEFLKQSLLEVGVNRAPLMRKLEIQERRKRFVYSRSEYEKILDAIRSVLEFFERDMTAHSKTEWLISNDFTMADIALGLLLLRLYQLGFENYYWSYGKLPNIESYFLRFKKRSACQKLMPSNFEFLKDIWQMTPNKYKIGTGAGVLGMAMMMAFAHNWVLLDGLGTLDLVYKGIPIKVGTAFVVGVTLARAAQFAAENVYFQTAFLILLSYIAPVKFHLYCAMDNRSKNTIRLPEYHGYNEFRVHHHLGPAINPVVENSDEPQPSLSDLHDFEPKLEFDDTELLATTITHQNDVMDEDFVVTEDLNAETENIVNPLEDDFEDQLREETENFSISPRRTHCDFLGTDKQGRHIFAIYASRFPAKSEMEIFIRPFISEKFRKKLIYISSLDELRQSLGLSKLKIPDNICDFDDKLNSGRRFGSTSQTNNNISNLTKQMAKTAQFGVTLKFIVTNSPCLNSIPPIVRKCVDSLSITGMIDTEGIFRRSGNHTEIIALKERVNRGEDVDLKDVNVHVIAGLLKSFLRDLSEPLLTFELYDDITSFLDWPKEERSRNVTQLIREKLPEENYELFKYIVEFLVRVMECEDLNKMTSSNLAIVFGPNFLWSGKNTTSLDEIAPINAFVDFVLQNHKDIYLIDVNQRPTPIG</sequence>
<organism evidence="3 4">
    <name type="scientific">Glossina morsitans morsitans</name>
    <name type="common">Savannah tsetse fly</name>
    <dbReference type="NCBI Taxonomy" id="37546"/>
    <lineage>
        <taxon>Eukaryota</taxon>
        <taxon>Metazoa</taxon>
        <taxon>Ecdysozoa</taxon>
        <taxon>Arthropoda</taxon>
        <taxon>Hexapoda</taxon>
        <taxon>Insecta</taxon>
        <taxon>Pterygota</taxon>
        <taxon>Neoptera</taxon>
        <taxon>Endopterygota</taxon>
        <taxon>Diptera</taxon>
        <taxon>Brachycera</taxon>
        <taxon>Muscomorpha</taxon>
        <taxon>Hippoboscoidea</taxon>
        <taxon>Glossinidae</taxon>
        <taxon>Glossina</taxon>
    </lineage>
</organism>
<dbReference type="GO" id="GO:2001136">
    <property type="term" value="P:negative regulation of endocytic recycling"/>
    <property type="evidence" value="ECO:0007669"/>
    <property type="project" value="TreeGrafter"/>
</dbReference>
<dbReference type="InterPro" id="IPR008936">
    <property type="entry name" value="Rho_GTPase_activation_prot"/>
</dbReference>